<comment type="caution">
    <text evidence="1">The sequence shown here is derived from an EMBL/GenBank/DDBJ whole genome shotgun (WGS) entry which is preliminary data.</text>
</comment>
<sequence>MVRRKDRPVLRMQVSFEATRTGPQHLLEAYAHLVPTIRRSSGREWLHIGYAC</sequence>
<dbReference type="Proteomes" id="UP001597349">
    <property type="component" value="Unassembled WGS sequence"/>
</dbReference>
<keyword evidence="2" id="KW-1185">Reference proteome</keyword>
<dbReference type="RefSeq" id="WP_379020981.1">
    <property type="nucleotide sequence ID" value="NZ_JBHUGY010000028.1"/>
</dbReference>
<name>A0ABW4WHU1_9HYPH</name>
<reference evidence="2" key="1">
    <citation type="journal article" date="2019" name="Int. J. Syst. Evol. Microbiol.">
        <title>The Global Catalogue of Microorganisms (GCM) 10K type strain sequencing project: providing services to taxonomists for standard genome sequencing and annotation.</title>
        <authorList>
            <consortium name="The Broad Institute Genomics Platform"/>
            <consortium name="The Broad Institute Genome Sequencing Center for Infectious Disease"/>
            <person name="Wu L."/>
            <person name="Ma J."/>
        </authorList>
    </citation>
    <scope>NUCLEOTIDE SEQUENCE [LARGE SCALE GENOMIC DNA]</scope>
    <source>
        <strain evidence="2">CGMCC 1.16226</strain>
    </source>
</reference>
<gene>
    <name evidence="1" type="ORF">ACFSQT_18595</name>
</gene>
<accession>A0ABW4WHU1</accession>
<evidence type="ECO:0000313" key="1">
    <source>
        <dbReference type="EMBL" id="MFD2054992.1"/>
    </source>
</evidence>
<protein>
    <submittedName>
        <fullName evidence="1">Uncharacterized protein</fullName>
    </submittedName>
</protein>
<evidence type="ECO:0000313" key="2">
    <source>
        <dbReference type="Proteomes" id="UP001597349"/>
    </source>
</evidence>
<proteinExistence type="predicted"/>
<organism evidence="1 2">
    <name type="scientific">Mesorhizobium calcicola</name>
    <dbReference type="NCBI Taxonomy" id="1300310"/>
    <lineage>
        <taxon>Bacteria</taxon>
        <taxon>Pseudomonadati</taxon>
        <taxon>Pseudomonadota</taxon>
        <taxon>Alphaproteobacteria</taxon>
        <taxon>Hyphomicrobiales</taxon>
        <taxon>Phyllobacteriaceae</taxon>
        <taxon>Mesorhizobium</taxon>
    </lineage>
</organism>
<dbReference type="EMBL" id="JBHUGY010000028">
    <property type="protein sequence ID" value="MFD2054992.1"/>
    <property type="molecule type" value="Genomic_DNA"/>
</dbReference>